<dbReference type="InterPro" id="IPR027417">
    <property type="entry name" value="P-loop_NTPase"/>
</dbReference>
<dbReference type="GO" id="GO:0006310">
    <property type="term" value="P:DNA recombination"/>
    <property type="evidence" value="ECO:0007669"/>
    <property type="project" value="InterPro"/>
</dbReference>
<dbReference type="InterPro" id="IPR006345">
    <property type="entry name" value="RecD2"/>
</dbReference>
<dbReference type="OrthoDB" id="9803432at2"/>
<protein>
    <recommendedName>
        <fullName evidence="3">ATP-dependent RecD2 DNA helicase</fullName>
        <ecNumber evidence="3">5.6.2.3</ecNumber>
    </recommendedName>
    <alternativeName>
        <fullName evidence="3">DNA 5'-3' helicase subunit RecD2</fullName>
    </alternativeName>
</protein>
<keyword evidence="2 3" id="KW-0067">ATP-binding</keyword>
<feature type="domain" description="ATP-dependent RecD2 DNA helicase-like helix-hairpin-helix" evidence="5">
    <location>
        <begin position="154"/>
        <end position="244"/>
    </location>
</feature>
<dbReference type="EMBL" id="FMYI01000003">
    <property type="protein sequence ID" value="SDB97099.1"/>
    <property type="molecule type" value="Genomic_DNA"/>
</dbReference>
<keyword evidence="9" id="KW-1185">Reference proteome</keyword>
<dbReference type="Pfam" id="PF18335">
    <property type="entry name" value="SH3_13"/>
    <property type="match status" value="1"/>
</dbReference>
<evidence type="ECO:0000259" key="7">
    <source>
        <dbReference type="Pfam" id="PF23139"/>
    </source>
</evidence>
<dbReference type="InterPro" id="IPR055446">
    <property type="entry name" value="RecD2_N_OB"/>
</dbReference>
<gene>
    <name evidence="3" type="primary">recD2</name>
    <name evidence="8" type="ORF">SAMN05421734_103202</name>
</gene>
<evidence type="ECO:0000259" key="6">
    <source>
        <dbReference type="Pfam" id="PF18335"/>
    </source>
</evidence>
<dbReference type="Gene3D" id="1.10.10.2220">
    <property type="match status" value="1"/>
</dbReference>
<evidence type="ECO:0000259" key="5">
    <source>
        <dbReference type="Pfam" id="PF14490"/>
    </source>
</evidence>
<dbReference type="AlphaFoldDB" id="A0A1G6HS40"/>
<comment type="similarity">
    <text evidence="3">Belongs to the RecD family. RecD2 subfamily.</text>
</comment>
<dbReference type="Gene3D" id="3.40.50.300">
    <property type="entry name" value="P-loop containing nucleotide triphosphate hydrolases"/>
    <property type="match status" value="2"/>
</dbReference>
<dbReference type="STRING" id="1612202.SAMN05421734_103202"/>
<accession>A0A1G6HS40</accession>
<keyword evidence="3" id="KW-0378">Hydrolase</keyword>
<dbReference type="GO" id="GO:0005524">
    <property type="term" value="F:ATP binding"/>
    <property type="evidence" value="ECO:0007669"/>
    <property type="project" value="UniProtKB-UniRule"/>
</dbReference>
<organism evidence="8 9">
    <name type="scientific">Pelagirhabdus alkalitolerans</name>
    <dbReference type="NCBI Taxonomy" id="1612202"/>
    <lineage>
        <taxon>Bacteria</taxon>
        <taxon>Bacillati</taxon>
        <taxon>Bacillota</taxon>
        <taxon>Bacilli</taxon>
        <taxon>Bacillales</taxon>
        <taxon>Bacillaceae</taxon>
        <taxon>Pelagirhabdus</taxon>
    </lineage>
</organism>
<evidence type="ECO:0000256" key="2">
    <source>
        <dbReference type="ARBA" id="ARBA00022840"/>
    </source>
</evidence>
<dbReference type="Pfam" id="PF13245">
    <property type="entry name" value="AAA_19"/>
    <property type="match status" value="1"/>
</dbReference>
<dbReference type="GO" id="GO:0009338">
    <property type="term" value="C:exodeoxyribonuclease V complex"/>
    <property type="evidence" value="ECO:0007669"/>
    <property type="project" value="TreeGrafter"/>
</dbReference>
<dbReference type="SUPFAM" id="SSF52540">
    <property type="entry name" value="P-loop containing nucleoside triphosphate hydrolases"/>
    <property type="match status" value="2"/>
</dbReference>
<dbReference type="NCBIfam" id="TIGR01448">
    <property type="entry name" value="recD_rel"/>
    <property type="match status" value="1"/>
</dbReference>
<keyword evidence="1 3" id="KW-0547">Nucleotide-binding</keyword>
<dbReference type="GO" id="GO:0017116">
    <property type="term" value="F:single-stranded DNA helicase activity"/>
    <property type="evidence" value="ECO:0007669"/>
    <property type="project" value="TreeGrafter"/>
</dbReference>
<feature type="binding site" evidence="3">
    <location>
        <begin position="362"/>
        <end position="366"/>
    </location>
    <ligand>
        <name>ATP</name>
        <dbReference type="ChEBI" id="CHEBI:30616"/>
    </ligand>
</feature>
<dbReference type="GO" id="GO:0016887">
    <property type="term" value="F:ATP hydrolysis activity"/>
    <property type="evidence" value="ECO:0007669"/>
    <property type="project" value="RHEA"/>
</dbReference>
<dbReference type="HAMAP" id="MF_01488">
    <property type="entry name" value="RecD2"/>
    <property type="match status" value="1"/>
</dbReference>
<dbReference type="CDD" id="cd18809">
    <property type="entry name" value="SF1_C_RecD"/>
    <property type="match status" value="1"/>
</dbReference>
<evidence type="ECO:0000256" key="1">
    <source>
        <dbReference type="ARBA" id="ARBA00022741"/>
    </source>
</evidence>
<dbReference type="Pfam" id="PF14490">
    <property type="entry name" value="HHH_RecD2"/>
    <property type="match status" value="1"/>
</dbReference>
<keyword evidence="3 8" id="KW-0347">Helicase</keyword>
<reference evidence="9" key="1">
    <citation type="submission" date="2016-09" db="EMBL/GenBank/DDBJ databases">
        <authorList>
            <person name="Varghese N."/>
            <person name="Submissions S."/>
        </authorList>
    </citation>
    <scope>NUCLEOTIDE SEQUENCE [LARGE SCALE GENOMIC DNA]</scope>
    <source>
        <strain evidence="9">S5</strain>
    </source>
</reference>
<dbReference type="EC" id="5.6.2.3" evidence="3"/>
<sequence>MDETSVETQSNYIKAQLIHMIYVNETEQFSIAKVRVLETNETYEDDEIVIKGYFGELLDGEEYVFHGEFVHHKKFGLQYEVSHYKRYLPDTEEGLIGYLSSDLFYGIGKRIATRIVDSLGQTAVSKIMKDPTVLDSIKGLTEEKQKQLVQTLNEHQGFDHIVVGLQKYGIGLKLAQKIYKVYQDQALETLESNPYQYVFDIEGFGFHRADLIAVGQGVSLKSSARIQAGILYSLQESMQEGHVYLPMHDLANRLIQLLDGHKHGITGQMIEEEVIKLNEESFVITEEERVYLPVLFFAEAGLSTQVNRLLQHPVEDKVTEADLLKIVGNIEEEESLSYGKEQYDAIKTALEEKVMILTGGPGTGKTTVIKGILKAYSVLMDQSLNLADYDSKNKFPFILTAPTGRAAKRITESTGLPASTIHRLLGWDGHEGFEKNEANQLEGSIIVVDEFSMVDVFLANQLFKAIPDSMQVLLVGDEDQLPSVGPGQVLRDLLESKKVQATQLDEVYRQKEGSKIIHLAHDIKHNRVDETTLLKASDFNFLNREQHELLGTITQIVEKALSKGFELKDVQILAPMYKTDVGIHQLNRQIQSIANPKEKNKRELYMKDVVFRKGDKVIQLVNQPEDGVFNGDIGEITAIFRANENVDEEEQVVVTYEENDVVYNRKDLLNIMHAYCISIHKSQGSEFPIVVMPMTMSYRRMLKKNLLYTAITRAKSSLIICGSMHAFLQGVRAEDTNQRFTTLTDRLIHTVTDSKYADRLEEIVEDEQNLSPFDFMN</sequence>
<dbReference type="Pfam" id="PF13538">
    <property type="entry name" value="UvrD_C_2"/>
    <property type="match status" value="1"/>
</dbReference>
<dbReference type="InterPro" id="IPR027785">
    <property type="entry name" value="UvrD-like_helicase_C"/>
</dbReference>
<dbReference type="GO" id="GO:0003677">
    <property type="term" value="F:DNA binding"/>
    <property type="evidence" value="ECO:0007669"/>
    <property type="project" value="UniProtKB-UniRule"/>
</dbReference>
<dbReference type="GO" id="GO:0043139">
    <property type="term" value="F:5'-3' DNA helicase activity"/>
    <property type="evidence" value="ECO:0007669"/>
    <property type="project" value="UniProtKB-UniRule"/>
</dbReference>
<feature type="domain" description="ATP-dependent RecD2 DNA helicase OB-fold" evidence="7">
    <location>
        <begin position="11"/>
        <end position="89"/>
    </location>
</feature>
<feature type="domain" description="ATP-dependent RecD2 DNA helicase SH3" evidence="6">
    <location>
        <begin position="586"/>
        <end position="655"/>
    </location>
</feature>
<proteinExistence type="inferred from homology"/>
<dbReference type="CDD" id="cd17933">
    <property type="entry name" value="DEXSc_RecD-like"/>
    <property type="match status" value="1"/>
</dbReference>
<dbReference type="InterPro" id="IPR041451">
    <property type="entry name" value="RecD2_SH13"/>
</dbReference>
<keyword evidence="3" id="KW-0413">Isomerase</keyword>
<dbReference type="Gene3D" id="2.30.30.940">
    <property type="match status" value="1"/>
</dbReference>
<name>A0A1G6HS40_9BACI</name>
<dbReference type="RefSeq" id="WP_090794355.1">
    <property type="nucleotide sequence ID" value="NZ_FMYI01000003.1"/>
</dbReference>
<evidence type="ECO:0000256" key="3">
    <source>
        <dbReference type="HAMAP-Rule" id="MF_01488"/>
    </source>
</evidence>
<comment type="function">
    <text evidence="3">DNA-dependent ATPase and ATP-dependent 5'-3' DNA helicase. Has no activity on blunt DNA or DNA with 3'-overhangs, requires at least 10 bases of 5'-ssDNA for helicase activity.</text>
</comment>
<dbReference type="InterPro" id="IPR050534">
    <property type="entry name" value="Coronavir_polyprotein_1ab"/>
</dbReference>
<dbReference type="InterPro" id="IPR029493">
    <property type="entry name" value="RecD2-like_HHH"/>
</dbReference>
<dbReference type="PANTHER" id="PTHR43788">
    <property type="entry name" value="DNA2/NAM7 HELICASE FAMILY MEMBER"/>
    <property type="match status" value="1"/>
</dbReference>
<evidence type="ECO:0000313" key="8">
    <source>
        <dbReference type="EMBL" id="SDB97099.1"/>
    </source>
</evidence>
<evidence type="ECO:0000313" key="9">
    <source>
        <dbReference type="Proteomes" id="UP000242949"/>
    </source>
</evidence>
<evidence type="ECO:0000259" key="4">
    <source>
        <dbReference type="Pfam" id="PF13538"/>
    </source>
</evidence>
<dbReference type="Pfam" id="PF23139">
    <property type="entry name" value="OB_YrrC"/>
    <property type="match status" value="1"/>
</dbReference>
<keyword evidence="3" id="KW-0238">DNA-binding</keyword>
<comment type="catalytic activity">
    <reaction evidence="3">
        <text>ATP + H2O = ADP + phosphate + H(+)</text>
        <dbReference type="Rhea" id="RHEA:13065"/>
        <dbReference type="ChEBI" id="CHEBI:15377"/>
        <dbReference type="ChEBI" id="CHEBI:15378"/>
        <dbReference type="ChEBI" id="CHEBI:30616"/>
        <dbReference type="ChEBI" id="CHEBI:43474"/>
        <dbReference type="ChEBI" id="CHEBI:456216"/>
        <dbReference type="EC" id="5.6.2.3"/>
    </reaction>
</comment>
<feature type="domain" description="UvrD-like helicase C-terminal" evidence="4">
    <location>
        <begin position="673"/>
        <end position="720"/>
    </location>
</feature>
<dbReference type="Proteomes" id="UP000242949">
    <property type="component" value="Unassembled WGS sequence"/>
</dbReference>
<dbReference type="PANTHER" id="PTHR43788:SF6">
    <property type="entry name" value="DNA HELICASE B"/>
    <property type="match status" value="1"/>
</dbReference>